<evidence type="ECO:0000313" key="2">
    <source>
        <dbReference type="Proteomes" id="UP000450457"/>
    </source>
</evidence>
<accession>A0A845FB66</accession>
<dbReference type="AlphaFoldDB" id="A0A845FB66"/>
<dbReference type="RefSeq" id="WP_160913378.1">
    <property type="nucleotide sequence ID" value="NZ_WMFA01000002.1"/>
</dbReference>
<dbReference type="EMBL" id="WMFA01000002">
    <property type="protein sequence ID" value="MYL71091.1"/>
    <property type="molecule type" value="Genomic_DNA"/>
</dbReference>
<proteinExistence type="predicted"/>
<gene>
    <name evidence="1" type="ORF">GLW00_09510</name>
</gene>
<protein>
    <submittedName>
        <fullName evidence="1">Uncharacterized protein</fullName>
    </submittedName>
</protein>
<name>A0A845FB66_9BACI</name>
<comment type="caution">
    <text evidence="1">The sequence shown here is derived from an EMBL/GenBank/DDBJ whole genome shotgun (WGS) entry which is preliminary data.</text>
</comment>
<reference evidence="1 2" key="1">
    <citation type="submission" date="2019-11" db="EMBL/GenBank/DDBJ databases">
        <title>Genome sequences of 17 halophilic strains isolated from different environments.</title>
        <authorList>
            <person name="Furrow R.E."/>
        </authorList>
    </citation>
    <scope>NUCLEOTIDE SEQUENCE [LARGE SCALE GENOMIC DNA]</scope>
    <source>
        <strain evidence="1 2">SL-4</strain>
    </source>
</reference>
<dbReference type="GeneID" id="78007232"/>
<evidence type="ECO:0000313" key="1">
    <source>
        <dbReference type="EMBL" id="MYL71091.1"/>
    </source>
</evidence>
<sequence>MDKKEWLVCIGVQTFFAGLCSTNEAGVGESFVHGGEHLLDVILYTVVFSEKCDKMSVYSADGS</sequence>
<organism evidence="1 2">
    <name type="scientific">Halobacillus litoralis</name>
    <dbReference type="NCBI Taxonomy" id="45668"/>
    <lineage>
        <taxon>Bacteria</taxon>
        <taxon>Bacillati</taxon>
        <taxon>Bacillota</taxon>
        <taxon>Bacilli</taxon>
        <taxon>Bacillales</taxon>
        <taxon>Bacillaceae</taxon>
        <taxon>Halobacillus</taxon>
    </lineage>
</organism>
<dbReference type="Proteomes" id="UP000450457">
    <property type="component" value="Unassembled WGS sequence"/>
</dbReference>